<name>A0A7J6IVJ1_COLFN</name>
<evidence type="ECO:0000313" key="3">
    <source>
        <dbReference type="Proteomes" id="UP000011096"/>
    </source>
</evidence>
<protein>
    <submittedName>
        <fullName evidence="2">Uncharacterized protein</fullName>
    </submittedName>
</protein>
<dbReference type="AlphaFoldDB" id="A0A7J6IVJ1"/>
<feature type="compositionally biased region" description="Polar residues" evidence="1">
    <location>
        <begin position="57"/>
        <end position="66"/>
    </location>
</feature>
<proteinExistence type="predicted"/>
<reference evidence="2 3" key="1">
    <citation type="submission" date="2012-08" db="EMBL/GenBank/DDBJ databases">
        <authorList>
            <person name="Gan P.H.P."/>
            <person name="Ikeda K."/>
            <person name="Irieda H."/>
            <person name="Narusaka M."/>
            <person name="O'Connell R.J."/>
            <person name="Narusaka Y."/>
            <person name="Takano Y."/>
            <person name="Kubo Y."/>
            <person name="Shirasu K."/>
        </authorList>
    </citation>
    <scope>NUCLEOTIDE SEQUENCE [LARGE SCALE GENOMIC DNA]</scope>
    <source>
        <strain evidence="2 3">Nara gc5</strain>
    </source>
</reference>
<keyword evidence="3" id="KW-1185">Reference proteome</keyword>
<feature type="region of interest" description="Disordered" evidence="1">
    <location>
        <begin position="125"/>
        <end position="156"/>
    </location>
</feature>
<evidence type="ECO:0000256" key="1">
    <source>
        <dbReference type="SAM" id="MobiDB-lite"/>
    </source>
</evidence>
<feature type="region of interest" description="Disordered" evidence="1">
    <location>
        <begin position="1"/>
        <end position="66"/>
    </location>
</feature>
<dbReference type="RefSeq" id="XP_066008256.1">
    <property type="nucleotide sequence ID" value="XM_066152379.1"/>
</dbReference>
<comment type="caution">
    <text evidence="2">The sequence shown here is derived from an EMBL/GenBank/DDBJ whole genome shotgun (WGS) entry which is preliminary data.</text>
</comment>
<dbReference type="GeneID" id="43607027"/>
<gene>
    <name evidence="2" type="ORF">CGGC5_v010560</name>
</gene>
<dbReference type="InParanoid" id="A0A7J6IVJ1"/>
<feature type="compositionally biased region" description="Polar residues" evidence="1">
    <location>
        <begin position="23"/>
        <end position="42"/>
    </location>
</feature>
<sequence length="201" mass="22234">MDEDRSPNDERDAARSESKSGKDPNNNRTGSASFHSQQSVDHGSSSTFGGHSSVSGPQTSEIRQSRQSRIEYAQMYPSHAYTHREGNSIANASAALLDLGLDDDYPQVHRGGELTSYSENYSSYLSDSKARRHNQTLSSSRNKPKKPALNEQDQGQVHNTAINSEVISQETSTAQNDKNYHDIAITITCEWEIPKLCVDND</sequence>
<dbReference type="EMBL" id="ANPB02000006">
    <property type="protein sequence ID" value="KAF4481134.1"/>
    <property type="molecule type" value="Genomic_DNA"/>
</dbReference>
<reference evidence="2 3" key="2">
    <citation type="submission" date="2020-04" db="EMBL/GenBank/DDBJ databases">
        <title>Genome sequencing and assembly of multiple isolates from the Colletotrichum gloeosporioides species complex.</title>
        <authorList>
            <person name="Gan P."/>
            <person name="Shirasu K."/>
        </authorList>
    </citation>
    <scope>NUCLEOTIDE SEQUENCE [LARGE SCALE GENOMIC DNA]</scope>
    <source>
        <strain evidence="2 3">Nara gc5</strain>
    </source>
</reference>
<feature type="compositionally biased region" description="Low complexity" evidence="1">
    <location>
        <begin position="43"/>
        <end position="56"/>
    </location>
</feature>
<dbReference type="Proteomes" id="UP000011096">
    <property type="component" value="Unassembled WGS sequence"/>
</dbReference>
<feature type="compositionally biased region" description="Basic and acidic residues" evidence="1">
    <location>
        <begin position="1"/>
        <end position="22"/>
    </location>
</feature>
<evidence type="ECO:0000313" key="2">
    <source>
        <dbReference type="EMBL" id="KAF4481134.1"/>
    </source>
</evidence>
<accession>A0A7J6IVJ1</accession>
<organism evidence="2 3">
    <name type="scientific">Colletotrichum fructicola (strain Nara gc5)</name>
    <name type="common">Anthracnose fungus</name>
    <name type="synonym">Colletotrichum gloeosporioides (strain Nara gc5)</name>
    <dbReference type="NCBI Taxonomy" id="1213859"/>
    <lineage>
        <taxon>Eukaryota</taxon>
        <taxon>Fungi</taxon>
        <taxon>Dikarya</taxon>
        <taxon>Ascomycota</taxon>
        <taxon>Pezizomycotina</taxon>
        <taxon>Sordariomycetes</taxon>
        <taxon>Hypocreomycetidae</taxon>
        <taxon>Glomerellales</taxon>
        <taxon>Glomerellaceae</taxon>
        <taxon>Colletotrichum</taxon>
        <taxon>Colletotrichum gloeosporioides species complex</taxon>
    </lineage>
</organism>